<sequence>MLKKINEKELYKDNWVRFYQDEIEFPDGSKGTYAYAKRKNGVCVVVVSDQGKILLHKEHRYVINDYSWEVQGGGIDQNESVKEAAVRELKEEAGIDVSEELLTNLGAFYPLHSFNTELVTLFMVVVNNEVIRENGIELGEDIKSRHFFSFEEVLQMIDSGKINDAMTANAVQLAIRKFNS</sequence>
<feature type="domain" description="Nudix hydrolase" evidence="4">
    <location>
        <begin position="37"/>
        <end position="170"/>
    </location>
</feature>
<comment type="cofactor">
    <cofactor evidence="1">
        <name>Mg(2+)</name>
        <dbReference type="ChEBI" id="CHEBI:18420"/>
    </cofactor>
</comment>
<dbReference type="Proteomes" id="UP000246104">
    <property type="component" value="Unassembled WGS sequence"/>
</dbReference>
<dbReference type="GO" id="GO:0006753">
    <property type="term" value="P:nucleoside phosphate metabolic process"/>
    <property type="evidence" value="ECO:0007669"/>
    <property type="project" value="TreeGrafter"/>
</dbReference>
<evidence type="ECO:0000256" key="2">
    <source>
        <dbReference type="ARBA" id="ARBA00022801"/>
    </source>
</evidence>
<gene>
    <name evidence="5" type="ORF">C5B42_00925</name>
</gene>
<dbReference type="Pfam" id="PF00293">
    <property type="entry name" value="NUDIX"/>
    <property type="match status" value="1"/>
</dbReference>
<comment type="caution">
    <text evidence="5">The sequence shown here is derived from an EMBL/GenBank/DDBJ whole genome shotgun (WGS) entry which is preliminary data.</text>
</comment>
<dbReference type="InterPro" id="IPR000086">
    <property type="entry name" value="NUDIX_hydrolase_dom"/>
</dbReference>
<protein>
    <recommendedName>
        <fullName evidence="4">Nudix hydrolase domain-containing protein</fullName>
    </recommendedName>
</protein>
<accession>A0A317JTZ2</accession>
<dbReference type="PRINTS" id="PR00502">
    <property type="entry name" value="NUDIXFAMILY"/>
</dbReference>
<evidence type="ECO:0000313" key="5">
    <source>
        <dbReference type="EMBL" id="PWU24007.1"/>
    </source>
</evidence>
<dbReference type="Gene3D" id="3.90.79.10">
    <property type="entry name" value="Nucleoside Triphosphate Pyrophosphohydrolase"/>
    <property type="match status" value="1"/>
</dbReference>
<evidence type="ECO:0000259" key="4">
    <source>
        <dbReference type="PROSITE" id="PS51462"/>
    </source>
</evidence>
<proteinExistence type="inferred from homology"/>
<evidence type="ECO:0000256" key="3">
    <source>
        <dbReference type="RuleBase" id="RU003476"/>
    </source>
</evidence>
<dbReference type="PANTHER" id="PTHR11839:SF18">
    <property type="entry name" value="NUDIX HYDROLASE DOMAIN-CONTAINING PROTEIN"/>
    <property type="match status" value="1"/>
</dbReference>
<keyword evidence="2 3" id="KW-0378">Hydrolase</keyword>
<name>A0A317JTZ2_9BACT</name>
<dbReference type="GO" id="GO:0019693">
    <property type="term" value="P:ribose phosphate metabolic process"/>
    <property type="evidence" value="ECO:0007669"/>
    <property type="project" value="TreeGrafter"/>
</dbReference>
<dbReference type="InterPro" id="IPR020084">
    <property type="entry name" value="NUDIX_hydrolase_CS"/>
</dbReference>
<dbReference type="InterPro" id="IPR015797">
    <property type="entry name" value="NUDIX_hydrolase-like_dom_sf"/>
</dbReference>
<dbReference type="PANTHER" id="PTHR11839">
    <property type="entry name" value="UDP/ADP-SUGAR PYROPHOSPHATASE"/>
    <property type="match status" value="1"/>
</dbReference>
<evidence type="ECO:0000313" key="6">
    <source>
        <dbReference type="Proteomes" id="UP000246104"/>
    </source>
</evidence>
<dbReference type="PROSITE" id="PS00893">
    <property type="entry name" value="NUDIX_BOX"/>
    <property type="match status" value="1"/>
</dbReference>
<dbReference type="GO" id="GO:0016462">
    <property type="term" value="F:pyrophosphatase activity"/>
    <property type="evidence" value="ECO:0007669"/>
    <property type="project" value="UniProtKB-ARBA"/>
</dbReference>
<evidence type="ECO:0000256" key="1">
    <source>
        <dbReference type="ARBA" id="ARBA00001946"/>
    </source>
</evidence>
<dbReference type="CDD" id="cd03424">
    <property type="entry name" value="NUDIX_ADPRase_Nudt5_UGPPase_Nudt14"/>
    <property type="match status" value="1"/>
</dbReference>
<dbReference type="PROSITE" id="PS51462">
    <property type="entry name" value="NUDIX"/>
    <property type="match status" value="1"/>
</dbReference>
<dbReference type="AlphaFoldDB" id="A0A317JTZ2"/>
<comment type="similarity">
    <text evidence="3">Belongs to the Nudix hydrolase family.</text>
</comment>
<organism evidence="5 6">
    <name type="scientific">Candidatus Cerribacteria bacterium 'Amazon FNV 2010 28 9'</name>
    <dbReference type="NCBI Taxonomy" id="2081795"/>
    <lineage>
        <taxon>Bacteria</taxon>
        <taxon>Candidatus Cerribacteria</taxon>
    </lineage>
</organism>
<dbReference type="SUPFAM" id="SSF55811">
    <property type="entry name" value="Nudix"/>
    <property type="match status" value="1"/>
</dbReference>
<dbReference type="EMBL" id="PSRQ01000015">
    <property type="protein sequence ID" value="PWU24007.1"/>
    <property type="molecule type" value="Genomic_DNA"/>
</dbReference>
<dbReference type="InterPro" id="IPR020476">
    <property type="entry name" value="Nudix_hydrolase"/>
</dbReference>
<reference evidence="5 6" key="1">
    <citation type="submission" date="2018-02" db="EMBL/GenBank/DDBJ databases">
        <title>Genomic Reconstructions from Amazon Rainforest and Pasture Soil Reveal Novel Insights into the Physiology of Candidate Phyla in Tropical Sites.</title>
        <authorList>
            <person name="Kroeger M.E."/>
            <person name="Delmont T."/>
            <person name="Eren A.M."/>
            <person name="Guo J."/>
            <person name="Meyer K.M."/>
            <person name="Khan K."/>
            <person name="Rodrigues J.L.M."/>
            <person name="Bohannan B.J.M."/>
            <person name="Tringe S."/>
            <person name="Borges C.D."/>
            <person name="Tiedje J."/>
            <person name="Tsai S.M."/>
            <person name="Nusslein K."/>
        </authorList>
    </citation>
    <scope>NUCLEOTIDE SEQUENCE [LARGE SCALE GENOMIC DNA]</scope>
    <source>
        <strain evidence="5">Amazon FNV 2010 28 9</strain>
    </source>
</reference>